<dbReference type="Proteomes" id="UP000604046">
    <property type="component" value="Unassembled WGS sequence"/>
</dbReference>
<organism evidence="2 3">
    <name type="scientific">Symbiodinium natans</name>
    <dbReference type="NCBI Taxonomy" id="878477"/>
    <lineage>
        <taxon>Eukaryota</taxon>
        <taxon>Sar</taxon>
        <taxon>Alveolata</taxon>
        <taxon>Dinophyceae</taxon>
        <taxon>Suessiales</taxon>
        <taxon>Symbiodiniaceae</taxon>
        <taxon>Symbiodinium</taxon>
    </lineage>
</organism>
<comment type="caution">
    <text evidence="2">The sequence shown here is derived from an EMBL/GenBank/DDBJ whole genome shotgun (WGS) entry which is preliminary data.</text>
</comment>
<feature type="transmembrane region" description="Helical" evidence="1">
    <location>
        <begin position="57"/>
        <end position="78"/>
    </location>
</feature>
<reference evidence="2" key="1">
    <citation type="submission" date="2021-02" db="EMBL/GenBank/DDBJ databases">
        <authorList>
            <person name="Dougan E. K."/>
            <person name="Rhodes N."/>
            <person name="Thang M."/>
            <person name="Chan C."/>
        </authorList>
    </citation>
    <scope>NUCLEOTIDE SEQUENCE</scope>
</reference>
<feature type="transmembrane region" description="Helical" evidence="1">
    <location>
        <begin position="154"/>
        <end position="174"/>
    </location>
</feature>
<sequence>MDAKKHHHEDGERIQVFQPQIREIEEEDQDEEPIPFQETVWNVVLVLGFTGAGWMDILLTLLLAVGSIFMQVMFIWVLCSPSFVGGEFRLEIAAARAWRASIAHDAKYRDLSGTSLASRVCNGDGSLIQSNEQANLLSDINQFLGNGSESFSRAGLPPGIILSGLCILLWCMYLSKEFRAIWISVEASLQMPRARRTVFNNGRFIAVSYARLVVFLTLRLYRVGVAGLLLYAGQQWLAKTTNITDLILNAAALGTILEIDEVVFSSMLPKKIQAAVYDLEAIKVRYTRVKSQLEAAVVFIGVVAMLFFAADLLGMASFEVTNQVAT</sequence>
<keyword evidence="1" id="KW-1133">Transmembrane helix</keyword>
<feature type="transmembrane region" description="Helical" evidence="1">
    <location>
        <begin position="295"/>
        <end position="318"/>
    </location>
</feature>
<evidence type="ECO:0000256" key="1">
    <source>
        <dbReference type="SAM" id="Phobius"/>
    </source>
</evidence>
<proteinExistence type="predicted"/>
<protein>
    <submittedName>
        <fullName evidence="2">Uncharacterized protein</fullName>
    </submittedName>
</protein>
<dbReference type="AlphaFoldDB" id="A0A812MQF9"/>
<evidence type="ECO:0000313" key="2">
    <source>
        <dbReference type="EMBL" id="CAE7274649.1"/>
    </source>
</evidence>
<keyword evidence="1" id="KW-0812">Transmembrane</keyword>
<keyword evidence="3" id="KW-1185">Reference proteome</keyword>
<accession>A0A812MQF9</accession>
<keyword evidence="1" id="KW-0472">Membrane</keyword>
<name>A0A812MQF9_9DINO</name>
<dbReference type="OrthoDB" id="435976at2759"/>
<evidence type="ECO:0000313" key="3">
    <source>
        <dbReference type="Proteomes" id="UP000604046"/>
    </source>
</evidence>
<dbReference type="EMBL" id="CAJNDS010001724">
    <property type="protein sequence ID" value="CAE7274649.1"/>
    <property type="molecule type" value="Genomic_DNA"/>
</dbReference>
<gene>
    <name evidence="2" type="ORF">SNAT2548_LOCUS14570</name>
</gene>